<name>A0AAV7CVZ0_ENGPU</name>
<organism evidence="1 2">
    <name type="scientific">Engystomops pustulosus</name>
    <name type="common">Tungara frog</name>
    <name type="synonym">Physalaemus pustulosus</name>
    <dbReference type="NCBI Taxonomy" id="76066"/>
    <lineage>
        <taxon>Eukaryota</taxon>
        <taxon>Metazoa</taxon>
        <taxon>Chordata</taxon>
        <taxon>Craniata</taxon>
        <taxon>Vertebrata</taxon>
        <taxon>Euteleostomi</taxon>
        <taxon>Amphibia</taxon>
        <taxon>Batrachia</taxon>
        <taxon>Anura</taxon>
        <taxon>Neobatrachia</taxon>
        <taxon>Hyloidea</taxon>
        <taxon>Leptodactylidae</taxon>
        <taxon>Leiuperinae</taxon>
        <taxon>Engystomops</taxon>
    </lineage>
</organism>
<proteinExistence type="predicted"/>
<dbReference type="EMBL" id="WNYA01000002">
    <property type="protein sequence ID" value="KAG8588899.1"/>
    <property type="molecule type" value="Genomic_DNA"/>
</dbReference>
<protein>
    <submittedName>
        <fullName evidence="1">Uncharacterized protein</fullName>
    </submittedName>
</protein>
<keyword evidence="2" id="KW-1185">Reference proteome</keyword>
<accession>A0AAV7CVZ0</accession>
<gene>
    <name evidence="1" type="ORF">GDO81_006146</name>
</gene>
<evidence type="ECO:0000313" key="1">
    <source>
        <dbReference type="EMBL" id="KAG8588899.1"/>
    </source>
</evidence>
<sequence length="95" mass="10911">MTGDPIALSDHRHAHWCHDDRSRASDAPDVCSGRMRHLCPPPIKSSLPVYVSYPLKKRGRNTLWGVWGPKLWVRHWSLILNSTAFLYSSCGMRLR</sequence>
<dbReference type="AlphaFoldDB" id="A0AAV7CVZ0"/>
<dbReference type="Proteomes" id="UP000824782">
    <property type="component" value="Unassembled WGS sequence"/>
</dbReference>
<evidence type="ECO:0000313" key="2">
    <source>
        <dbReference type="Proteomes" id="UP000824782"/>
    </source>
</evidence>
<reference evidence="1" key="1">
    <citation type="thesis" date="2020" institute="ProQuest LLC" country="789 East Eisenhower Parkway, Ann Arbor, MI, USA">
        <title>Comparative Genomics and Chromosome Evolution.</title>
        <authorList>
            <person name="Mudd A.B."/>
        </authorList>
    </citation>
    <scope>NUCLEOTIDE SEQUENCE</scope>
    <source>
        <strain evidence="1">237g6f4</strain>
        <tissue evidence="1">Blood</tissue>
    </source>
</reference>
<comment type="caution">
    <text evidence="1">The sequence shown here is derived from an EMBL/GenBank/DDBJ whole genome shotgun (WGS) entry which is preliminary data.</text>
</comment>